<name>G0JP33_9PROT</name>
<dbReference type="eggNOG" id="COG3547">
    <property type="taxonomic scope" value="Bacteria"/>
</dbReference>
<reference evidence="1 2" key="1">
    <citation type="journal article" date="2011" name="J. Bacteriol.">
        <title>Draft genome of the psychrotolerant acidophile Acidithiobacillus ferrivorans SS3.</title>
        <authorList>
            <person name="Liljeqvist M."/>
            <person name="Valdes J."/>
            <person name="Holmes D.S."/>
            <person name="Dopson M."/>
        </authorList>
    </citation>
    <scope>NUCLEOTIDE SEQUENCE [LARGE SCALE GENOMIC DNA]</scope>
    <source>
        <strain evidence="1 2">SS3</strain>
    </source>
</reference>
<dbReference type="HOGENOM" id="CLU_2730735_0_0_6"/>
<sequence>MAEQVRPWSAQPEVTEALRVRVSDRGVEQRNPSGTAIVSRSESPNVREQPFPYLIITNRLFGKLGTSMYGN</sequence>
<evidence type="ECO:0000313" key="2">
    <source>
        <dbReference type="Proteomes" id="UP000009220"/>
    </source>
</evidence>
<dbReference type="AlphaFoldDB" id="G0JP33"/>
<organism evidence="1 2">
    <name type="scientific">Acidithiobacillus ferrivorans SS3</name>
    <dbReference type="NCBI Taxonomy" id="743299"/>
    <lineage>
        <taxon>Bacteria</taxon>
        <taxon>Pseudomonadati</taxon>
        <taxon>Pseudomonadota</taxon>
        <taxon>Acidithiobacillia</taxon>
        <taxon>Acidithiobacillales</taxon>
        <taxon>Acidithiobacillaceae</taxon>
        <taxon>Acidithiobacillus</taxon>
    </lineage>
</organism>
<dbReference type="EMBL" id="CP002985">
    <property type="protein sequence ID" value="AEM48448.1"/>
    <property type="molecule type" value="Genomic_DNA"/>
</dbReference>
<dbReference type="Proteomes" id="UP000009220">
    <property type="component" value="Chromosome"/>
</dbReference>
<evidence type="ECO:0000313" key="1">
    <source>
        <dbReference type="EMBL" id="AEM48448.1"/>
    </source>
</evidence>
<proteinExistence type="predicted"/>
<accession>G0JP33</accession>
<dbReference type="KEGG" id="afi:Acife_2344"/>
<protein>
    <submittedName>
        <fullName evidence="1">Uncharacterized protein</fullName>
    </submittedName>
</protein>
<gene>
    <name evidence="1" type="ORF">Acife_2344</name>
</gene>